<gene>
    <name evidence="2" type="ORF">RsS93_58590</name>
</gene>
<organism evidence="2 3">
    <name type="scientific">Rhizobium dioscoreae</name>
    <dbReference type="NCBI Taxonomy" id="2653122"/>
    <lineage>
        <taxon>Bacteria</taxon>
        <taxon>Pseudomonadati</taxon>
        <taxon>Pseudomonadota</taxon>
        <taxon>Alphaproteobacteria</taxon>
        <taxon>Hyphomicrobiales</taxon>
        <taxon>Rhizobiaceae</taxon>
        <taxon>Rhizobium/Agrobacterium group</taxon>
        <taxon>Rhizobium</taxon>
    </lineage>
</organism>
<evidence type="ECO:0000313" key="2">
    <source>
        <dbReference type="EMBL" id="GES53245.1"/>
    </source>
</evidence>
<dbReference type="Proteomes" id="UP000390335">
    <property type="component" value="Unassembled WGS sequence"/>
</dbReference>
<keyword evidence="1" id="KW-0732">Signal</keyword>
<evidence type="ECO:0000313" key="3">
    <source>
        <dbReference type="Proteomes" id="UP000390335"/>
    </source>
</evidence>
<sequence>MRWFAFISVLVTLLPNLGHAAITFTHLKASNSDILLIQGTFETSDLPDKLDAEVKSGTPKFIAFSSTGGDVDAAMGYGREIRRLKLSTIQVSGSKCEAACLFAFVGGVQRFAEDGSLIVNRNLRSPGPSGQQENADKLKTYFTELGLDPTFLPFVTGLADGDRRVLSLVDMAGFGIVTGQPTPYVTPSAEETAASDESPSAISNEAALQFFQEMQRTWSTNEGILFLANNYGDPVVYYGSQRSKADVLTEKQQFAIRWPIRIYAIRPGTAQASCFDTCAVFAVVDWFTYSPARRKSASGVVNAVMTWDPVTHKILAENGKITTSDKSVVGPDRIIRRWLTDSAVCSLTYSQDACNSQSQLLTQLASGGWCRRSDSTWGQCTLQ</sequence>
<reference evidence="2 3" key="1">
    <citation type="journal article" date="2020" name="Genome Biol. Evol.">
        <title>Rhizobium dioscoreae sp. nov., a plant growth-promoting bacterium isolated from yam (Dioscorea species).</title>
        <authorList>
            <person name="Ouyabe M."/>
            <person name="Tanaka N."/>
            <person name="Shiwa Y."/>
            <person name="Fujita N."/>
            <person name="Kikuno H."/>
            <person name="Babil P."/>
            <person name="Shiwachi H."/>
        </authorList>
    </citation>
    <scope>NUCLEOTIDE SEQUENCE [LARGE SCALE GENOMIC DNA]</scope>
    <source>
        <strain evidence="2 3">S-93</strain>
    </source>
</reference>
<dbReference type="SUPFAM" id="SSF52096">
    <property type="entry name" value="ClpP/crotonase"/>
    <property type="match status" value="1"/>
</dbReference>
<accession>A0ABQ0ZCK0</accession>
<protein>
    <recommendedName>
        <fullName evidence="4">Periplasmic protein</fullName>
    </recommendedName>
</protein>
<evidence type="ECO:0008006" key="4">
    <source>
        <dbReference type="Google" id="ProtNLM"/>
    </source>
</evidence>
<dbReference type="EMBL" id="BLAJ01000015">
    <property type="protein sequence ID" value="GES53245.1"/>
    <property type="molecule type" value="Genomic_DNA"/>
</dbReference>
<comment type="caution">
    <text evidence="2">The sequence shown here is derived from an EMBL/GenBank/DDBJ whole genome shotgun (WGS) entry which is preliminary data.</text>
</comment>
<evidence type="ECO:0000256" key="1">
    <source>
        <dbReference type="SAM" id="SignalP"/>
    </source>
</evidence>
<feature type="chain" id="PRO_5046100692" description="Periplasmic protein" evidence="1">
    <location>
        <begin position="21"/>
        <end position="383"/>
    </location>
</feature>
<proteinExistence type="predicted"/>
<keyword evidence="3" id="KW-1185">Reference proteome</keyword>
<name>A0ABQ0ZCK0_9HYPH</name>
<dbReference type="InterPro" id="IPR029045">
    <property type="entry name" value="ClpP/crotonase-like_dom_sf"/>
</dbReference>
<feature type="signal peptide" evidence="1">
    <location>
        <begin position="1"/>
        <end position="20"/>
    </location>
</feature>
<dbReference type="RefSeq" id="WP_152094785.1">
    <property type="nucleotide sequence ID" value="NZ_BLAJ01000015.1"/>
</dbReference>